<dbReference type="EMBL" id="MPTC01000001">
    <property type="protein sequence ID" value="OMD44293.1"/>
    <property type="molecule type" value="Genomic_DNA"/>
</dbReference>
<proteinExistence type="predicted"/>
<dbReference type="AlphaFoldDB" id="A0A1R0YAB2"/>
<sequence length="149" mass="16715">MTEKLPDDRITYAHLAIINQQDGRIAAGARLSKRSYTEDGRVWYEPYAVCSLYYDQSTIRNGSTRQAVPVIAADMLAEVDTLTEMMIIRGNSPQLQRYREYEALINAFSLSHGVAVKVAYKARIDRSIPELMALANDALQRGVSLSCQL</sequence>
<gene>
    <name evidence="1" type="ORF">BSK52_01830</name>
</gene>
<reference evidence="1 2" key="1">
    <citation type="submission" date="2016-10" db="EMBL/GenBank/DDBJ databases">
        <title>Paenibacillus species isolates.</title>
        <authorList>
            <person name="Beno S.M."/>
        </authorList>
    </citation>
    <scope>NUCLEOTIDE SEQUENCE [LARGE SCALE GENOMIC DNA]</scope>
    <source>
        <strain evidence="1 2">FSL H7-0710</strain>
    </source>
</reference>
<accession>A0A1R0YAB2</accession>
<name>A0A1R0YAB2_9BACL</name>
<protein>
    <submittedName>
        <fullName evidence="1">Uncharacterized protein</fullName>
    </submittedName>
</protein>
<dbReference type="OrthoDB" id="2629113at2"/>
<comment type="caution">
    <text evidence="1">The sequence shown here is derived from an EMBL/GenBank/DDBJ whole genome shotgun (WGS) entry which is preliminary data.</text>
</comment>
<dbReference type="RefSeq" id="WP_076116658.1">
    <property type="nucleotide sequence ID" value="NZ_MPTC01000001.1"/>
</dbReference>
<evidence type="ECO:0000313" key="1">
    <source>
        <dbReference type="EMBL" id="OMD44293.1"/>
    </source>
</evidence>
<organism evidence="1 2">
    <name type="scientific">Paenibacillus odorifer</name>
    <dbReference type="NCBI Taxonomy" id="189426"/>
    <lineage>
        <taxon>Bacteria</taxon>
        <taxon>Bacillati</taxon>
        <taxon>Bacillota</taxon>
        <taxon>Bacilli</taxon>
        <taxon>Bacillales</taxon>
        <taxon>Paenibacillaceae</taxon>
        <taxon>Paenibacillus</taxon>
    </lineage>
</organism>
<evidence type="ECO:0000313" key="2">
    <source>
        <dbReference type="Proteomes" id="UP000187439"/>
    </source>
</evidence>
<dbReference type="Proteomes" id="UP000187439">
    <property type="component" value="Unassembled WGS sequence"/>
</dbReference>